<comment type="similarity">
    <text evidence="2">Belongs to the mitochondrial carrier (TC 2.A.29) family.</text>
</comment>
<evidence type="ECO:0000256" key="5">
    <source>
        <dbReference type="ARBA" id="ARBA00022737"/>
    </source>
</evidence>
<dbReference type="Gene3D" id="1.50.40.10">
    <property type="entry name" value="Mitochondrial carrier domain"/>
    <property type="match status" value="1"/>
</dbReference>
<keyword evidence="7" id="KW-0472">Membrane</keyword>
<sequence>MTTSYYDVAAGLGAAGFAGGLSVAIMNPLDTLKVRYQVSTEPGGMRGFAGQIVRQEGLWRGLWLPGVNANFWGIGVSSVGRVGCYPYVRDGLLQAVGATEKNAGVMFVAGLLAGAVGYLVSSPVYQVKTLAQAEAGLLENGVFATGASVGKAPRYASLVQGLGTLKRDCHLWRGAGALVVRGALLSAGMQVRRPRLLRSLPRHRRDVPPSSAHYAGRLRRLQDLGEAAGPARGRSCSARLGRLCGWCRRGRVRDAGGRGDDAVSGLFHIPERVRRRRGHFEEGRSTGLLPRLHAVRGAARSRVSHLAAADGADPTAGGSRVPQLT</sequence>
<protein>
    <recommendedName>
        <fullName evidence="11">ADP,ATP carrier protein</fullName>
    </recommendedName>
</protein>
<dbReference type="InterPro" id="IPR018108">
    <property type="entry name" value="MCP_transmembrane"/>
</dbReference>
<comment type="subcellular location">
    <subcellularLocation>
        <location evidence="1">Membrane</location>
        <topology evidence="1">Multi-pass membrane protein</topology>
    </subcellularLocation>
</comment>
<dbReference type="GO" id="GO:0016020">
    <property type="term" value="C:membrane"/>
    <property type="evidence" value="ECO:0007669"/>
    <property type="project" value="UniProtKB-SubCell"/>
</dbReference>
<proteinExistence type="inferred from homology"/>
<keyword evidence="10" id="KW-1185">Reference proteome</keyword>
<comment type="caution">
    <text evidence="9">The sequence shown here is derived from an EMBL/GenBank/DDBJ whole genome shotgun (WGS) entry which is preliminary data.</text>
</comment>
<dbReference type="PANTHER" id="PTHR45618">
    <property type="entry name" value="MITOCHONDRIAL DICARBOXYLATE CARRIER-RELATED"/>
    <property type="match status" value="1"/>
</dbReference>
<organism evidence="9 10">
    <name type="scientific">Pelagomonas calceolata</name>
    <dbReference type="NCBI Taxonomy" id="35677"/>
    <lineage>
        <taxon>Eukaryota</taxon>
        <taxon>Sar</taxon>
        <taxon>Stramenopiles</taxon>
        <taxon>Ochrophyta</taxon>
        <taxon>Pelagophyceae</taxon>
        <taxon>Pelagomonadales</taxon>
        <taxon>Pelagomonadaceae</taxon>
        <taxon>Pelagomonas</taxon>
    </lineage>
</organism>
<evidence type="ECO:0000313" key="9">
    <source>
        <dbReference type="EMBL" id="CAH0375738.1"/>
    </source>
</evidence>
<evidence type="ECO:0000256" key="3">
    <source>
        <dbReference type="ARBA" id="ARBA00022448"/>
    </source>
</evidence>
<dbReference type="OrthoDB" id="200486at2759"/>
<evidence type="ECO:0000256" key="1">
    <source>
        <dbReference type="ARBA" id="ARBA00004141"/>
    </source>
</evidence>
<reference evidence="9" key="1">
    <citation type="submission" date="2021-11" db="EMBL/GenBank/DDBJ databases">
        <authorList>
            <consortium name="Genoscope - CEA"/>
            <person name="William W."/>
        </authorList>
    </citation>
    <scope>NUCLEOTIDE SEQUENCE</scope>
</reference>
<feature type="region of interest" description="Disordered" evidence="8">
    <location>
        <begin position="306"/>
        <end position="325"/>
    </location>
</feature>
<evidence type="ECO:0000256" key="7">
    <source>
        <dbReference type="ARBA" id="ARBA00023136"/>
    </source>
</evidence>
<dbReference type="Proteomes" id="UP000789595">
    <property type="component" value="Unassembled WGS sequence"/>
</dbReference>
<keyword evidence="3" id="KW-0813">Transport</keyword>
<evidence type="ECO:0000256" key="8">
    <source>
        <dbReference type="SAM" id="MobiDB-lite"/>
    </source>
</evidence>
<dbReference type="Pfam" id="PF00153">
    <property type="entry name" value="Mito_carr"/>
    <property type="match status" value="1"/>
</dbReference>
<evidence type="ECO:0000256" key="2">
    <source>
        <dbReference type="ARBA" id="ARBA00006375"/>
    </source>
</evidence>
<name>A0A8J2ST30_9STRA</name>
<evidence type="ECO:0000256" key="4">
    <source>
        <dbReference type="ARBA" id="ARBA00022692"/>
    </source>
</evidence>
<keyword evidence="4" id="KW-0812">Transmembrane</keyword>
<keyword evidence="6" id="KW-1133">Transmembrane helix</keyword>
<evidence type="ECO:0000313" key="10">
    <source>
        <dbReference type="Proteomes" id="UP000789595"/>
    </source>
</evidence>
<dbReference type="EMBL" id="CAKKNE010000005">
    <property type="protein sequence ID" value="CAH0375738.1"/>
    <property type="molecule type" value="Genomic_DNA"/>
</dbReference>
<feature type="compositionally biased region" description="Low complexity" evidence="8">
    <location>
        <begin position="307"/>
        <end position="318"/>
    </location>
</feature>
<dbReference type="AlphaFoldDB" id="A0A8J2ST30"/>
<evidence type="ECO:0000256" key="6">
    <source>
        <dbReference type="ARBA" id="ARBA00022989"/>
    </source>
</evidence>
<dbReference type="InterPro" id="IPR050391">
    <property type="entry name" value="Mito_Metabolite_Transporter"/>
</dbReference>
<evidence type="ECO:0008006" key="11">
    <source>
        <dbReference type="Google" id="ProtNLM"/>
    </source>
</evidence>
<dbReference type="SUPFAM" id="SSF103506">
    <property type="entry name" value="Mitochondrial carrier"/>
    <property type="match status" value="1"/>
</dbReference>
<accession>A0A8J2ST30</accession>
<gene>
    <name evidence="9" type="ORF">PECAL_5P02770</name>
</gene>
<dbReference type="InterPro" id="IPR023395">
    <property type="entry name" value="MCP_dom_sf"/>
</dbReference>
<keyword evidence="5" id="KW-0677">Repeat</keyword>